<evidence type="ECO:0000313" key="1">
    <source>
        <dbReference type="EMBL" id="MBB4743341.1"/>
    </source>
</evidence>
<dbReference type="RefSeq" id="WP_185043627.1">
    <property type="nucleotide sequence ID" value="NZ_BAABFG010000005.1"/>
</dbReference>
<organism evidence="1 2">
    <name type="scientific">Actinoplanes octamycinicus</name>
    <dbReference type="NCBI Taxonomy" id="135948"/>
    <lineage>
        <taxon>Bacteria</taxon>
        <taxon>Bacillati</taxon>
        <taxon>Actinomycetota</taxon>
        <taxon>Actinomycetes</taxon>
        <taxon>Micromonosporales</taxon>
        <taxon>Micromonosporaceae</taxon>
        <taxon>Actinoplanes</taxon>
    </lineage>
</organism>
<reference evidence="1 2" key="1">
    <citation type="submission" date="2020-08" db="EMBL/GenBank/DDBJ databases">
        <title>Sequencing the genomes of 1000 actinobacteria strains.</title>
        <authorList>
            <person name="Klenk H.-P."/>
        </authorList>
    </citation>
    <scope>NUCLEOTIDE SEQUENCE [LARGE SCALE GENOMIC DNA]</scope>
    <source>
        <strain evidence="1 2">DSM 45809</strain>
    </source>
</reference>
<protein>
    <submittedName>
        <fullName evidence="1">Uncharacterized protein</fullName>
    </submittedName>
</protein>
<keyword evidence="2" id="KW-1185">Reference proteome</keyword>
<dbReference type="EMBL" id="JACHNB010000001">
    <property type="protein sequence ID" value="MBB4743341.1"/>
    <property type="molecule type" value="Genomic_DNA"/>
</dbReference>
<sequence length="138" mass="13953">MSDVAVTTTPTADHRASVAGRLVGSWTTVLDNDGTPVVGLSAFTADGGVILTQLNAKNIGLGNWAATGPDTFVYNAHILAADADGGFKGTAHITVRGTLTAADSWTGEGGATFHDADGKPLRSHGGSAVTATKYGVDR</sequence>
<gene>
    <name evidence="1" type="ORF">BJY16_006800</name>
</gene>
<evidence type="ECO:0000313" key="2">
    <source>
        <dbReference type="Proteomes" id="UP000546162"/>
    </source>
</evidence>
<comment type="caution">
    <text evidence="1">The sequence shown here is derived from an EMBL/GenBank/DDBJ whole genome shotgun (WGS) entry which is preliminary data.</text>
</comment>
<name>A0A7W7MAW3_9ACTN</name>
<dbReference type="AlphaFoldDB" id="A0A7W7MAW3"/>
<dbReference type="Proteomes" id="UP000546162">
    <property type="component" value="Unassembled WGS sequence"/>
</dbReference>
<accession>A0A7W7MAW3</accession>
<proteinExistence type="predicted"/>